<protein>
    <submittedName>
        <fullName evidence="4">C2 domain-containing protein</fullName>
    </submittedName>
</protein>
<evidence type="ECO:0000259" key="3">
    <source>
        <dbReference type="PROSITE" id="PS50004"/>
    </source>
</evidence>
<evidence type="ECO:0000313" key="4">
    <source>
        <dbReference type="EMBL" id="KAJ3446397.1"/>
    </source>
</evidence>
<dbReference type="GO" id="GO:0005509">
    <property type="term" value="F:calcium ion binding"/>
    <property type="evidence" value="ECO:0007669"/>
    <property type="project" value="TreeGrafter"/>
</dbReference>
<evidence type="ECO:0000313" key="6">
    <source>
        <dbReference type="Proteomes" id="UP001146793"/>
    </source>
</evidence>
<name>A0AAV7ZWS2_9EUKA</name>
<dbReference type="PANTHER" id="PTHR45911">
    <property type="entry name" value="C2 DOMAIN-CONTAINING PROTEIN"/>
    <property type="match status" value="1"/>
</dbReference>
<reference evidence="5" key="1">
    <citation type="submission" date="2022-08" db="EMBL/GenBank/DDBJ databases">
        <title>Novel sulfate-reducing endosymbionts in the free-living metamonad Anaeramoeba.</title>
        <authorList>
            <person name="Jerlstrom-Hultqvist J."/>
            <person name="Cepicka I."/>
            <person name="Gallot-Lavallee L."/>
            <person name="Salas-Leiva D."/>
            <person name="Curtis B.A."/>
            <person name="Zahonova K."/>
            <person name="Pipaliya S."/>
            <person name="Dacks J."/>
            <person name="Roger A.J."/>
        </authorList>
    </citation>
    <scope>NUCLEOTIDE SEQUENCE</scope>
    <source>
        <strain evidence="5">Schooner1</strain>
    </source>
</reference>
<dbReference type="AlphaFoldDB" id="A0AAV7ZWS2"/>
<dbReference type="Proteomes" id="UP001150062">
    <property type="component" value="Unassembled WGS sequence"/>
</dbReference>
<comment type="caution">
    <text evidence="4">The sequence shown here is derived from an EMBL/GenBank/DDBJ whole genome shotgun (WGS) entry which is preliminary data.</text>
</comment>
<organism evidence="4 6">
    <name type="scientific">Anaeramoeba flamelloides</name>
    <dbReference type="NCBI Taxonomy" id="1746091"/>
    <lineage>
        <taxon>Eukaryota</taxon>
        <taxon>Metamonada</taxon>
        <taxon>Anaeramoebidae</taxon>
        <taxon>Anaeramoeba</taxon>
    </lineage>
</organism>
<dbReference type="GO" id="GO:0016020">
    <property type="term" value="C:membrane"/>
    <property type="evidence" value="ECO:0007669"/>
    <property type="project" value="TreeGrafter"/>
</dbReference>
<dbReference type="PROSITE" id="PS50004">
    <property type="entry name" value="C2"/>
    <property type="match status" value="1"/>
</dbReference>
<dbReference type="Gene3D" id="2.60.40.150">
    <property type="entry name" value="C2 domain"/>
    <property type="match status" value="1"/>
</dbReference>
<evidence type="ECO:0000256" key="2">
    <source>
        <dbReference type="ARBA" id="ARBA00022837"/>
    </source>
</evidence>
<dbReference type="PANTHER" id="PTHR45911:SF4">
    <property type="entry name" value="MULTIPLE C2 AND TRANSMEMBRANE DOMAIN-CONTAINING PROTEIN"/>
    <property type="match status" value="1"/>
</dbReference>
<gene>
    <name evidence="4" type="ORF">M0812_08205</name>
    <name evidence="5" type="ORF">M0813_19922</name>
</gene>
<dbReference type="EMBL" id="JANTQA010000020">
    <property type="protein sequence ID" value="KAJ3446397.1"/>
    <property type="molecule type" value="Genomic_DNA"/>
</dbReference>
<accession>A0AAV7ZWS2</accession>
<evidence type="ECO:0000256" key="1">
    <source>
        <dbReference type="ARBA" id="ARBA00022723"/>
    </source>
</evidence>
<dbReference type="EMBL" id="JAOAOG010000143">
    <property type="protein sequence ID" value="KAJ6245503.1"/>
    <property type="molecule type" value="Genomic_DNA"/>
</dbReference>
<sequence length="148" mass="16459">MNKLYIRIISAEGLHGADLGGKSDPFCRLSINGKEIPEKIKKKGKIFDGETKIIKKTVSPVWNETFVLFVTPGNEHSDHLLIQIFDHDKLSKNDSLGGVKIPLSDLLGGQPVSSAYNVVPLKKEKAKGKIHLKLHYCPIGIPFQTRQF</sequence>
<feature type="domain" description="C2" evidence="3">
    <location>
        <begin position="1"/>
        <end position="116"/>
    </location>
</feature>
<keyword evidence="2" id="KW-0106">Calcium</keyword>
<dbReference type="SUPFAM" id="SSF49562">
    <property type="entry name" value="C2 domain (Calcium/lipid-binding domain, CaLB)"/>
    <property type="match status" value="1"/>
</dbReference>
<dbReference type="SMART" id="SM00239">
    <property type="entry name" value="C2"/>
    <property type="match status" value="1"/>
</dbReference>
<evidence type="ECO:0000313" key="7">
    <source>
        <dbReference type="Proteomes" id="UP001150062"/>
    </source>
</evidence>
<dbReference type="InterPro" id="IPR035892">
    <property type="entry name" value="C2_domain_sf"/>
</dbReference>
<reference evidence="4" key="2">
    <citation type="submission" date="2022-08" db="EMBL/GenBank/DDBJ databases">
        <title>Novel sulphate-reducing endosymbionts in the free-living metamonad Anaeramoeba.</title>
        <authorList>
            <person name="Jerlstrom-Hultqvist J."/>
            <person name="Cepicka I."/>
            <person name="Gallot-Lavallee L."/>
            <person name="Salas-Leiva D."/>
            <person name="Curtis B.A."/>
            <person name="Zahonova K."/>
            <person name="Pipaliya S."/>
            <person name="Dacks J."/>
            <person name="Roger A.J."/>
        </authorList>
    </citation>
    <scope>NUCLEOTIDE SEQUENCE</scope>
    <source>
        <strain evidence="4">Busselton2</strain>
    </source>
</reference>
<dbReference type="Proteomes" id="UP001146793">
    <property type="component" value="Unassembled WGS sequence"/>
</dbReference>
<keyword evidence="1" id="KW-0479">Metal-binding</keyword>
<evidence type="ECO:0000313" key="5">
    <source>
        <dbReference type="EMBL" id="KAJ6245503.1"/>
    </source>
</evidence>
<dbReference type="Pfam" id="PF00168">
    <property type="entry name" value="C2"/>
    <property type="match status" value="1"/>
</dbReference>
<proteinExistence type="predicted"/>
<dbReference type="InterPro" id="IPR000008">
    <property type="entry name" value="C2_dom"/>
</dbReference>
<keyword evidence="7" id="KW-1185">Reference proteome</keyword>